<reference evidence="11" key="1">
    <citation type="submission" date="2019-10" db="EMBL/GenBank/DDBJ databases">
        <title>Draft genome sequece of Microseira wollei NIES-4236.</title>
        <authorList>
            <person name="Yamaguchi H."/>
            <person name="Suzuki S."/>
            <person name="Kawachi M."/>
        </authorList>
    </citation>
    <scope>NUCLEOTIDE SEQUENCE</scope>
    <source>
        <strain evidence="11">NIES-4236</strain>
    </source>
</reference>
<evidence type="ECO:0000256" key="4">
    <source>
        <dbReference type="ARBA" id="ARBA00022741"/>
    </source>
</evidence>
<evidence type="ECO:0000256" key="7">
    <source>
        <dbReference type="ARBA" id="ARBA00047899"/>
    </source>
</evidence>
<comment type="catalytic activity">
    <reaction evidence="7">
        <text>L-threonyl-[protein] + ATP = O-phospho-L-threonyl-[protein] + ADP + H(+)</text>
        <dbReference type="Rhea" id="RHEA:46608"/>
        <dbReference type="Rhea" id="RHEA-COMP:11060"/>
        <dbReference type="Rhea" id="RHEA-COMP:11605"/>
        <dbReference type="ChEBI" id="CHEBI:15378"/>
        <dbReference type="ChEBI" id="CHEBI:30013"/>
        <dbReference type="ChEBI" id="CHEBI:30616"/>
        <dbReference type="ChEBI" id="CHEBI:61977"/>
        <dbReference type="ChEBI" id="CHEBI:456216"/>
        <dbReference type="EC" id="2.7.11.1"/>
    </reaction>
</comment>
<keyword evidence="3" id="KW-0808">Transferase</keyword>
<dbReference type="EMBL" id="BLAY01000035">
    <property type="protein sequence ID" value="GET37847.1"/>
    <property type="molecule type" value="Genomic_DNA"/>
</dbReference>
<protein>
    <recommendedName>
        <fullName evidence="1">non-specific serine/threonine protein kinase</fullName>
        <ecNumber evidence="1">2.7.11.1</ecNumber>
    </recommendedName>
</protein>
<keyword evidence="9" id="KW-1133">Transmembrane helix</keyword>
<proteinExistence type="predicted"/>
<evidence type="ECO:0000256" key="1">
    <source>
        <dbReference type="ARBA" id="ARBA00012513"/>
    </source>
</evidence>
<organism evidence="11 12">
    <name type="scientific">Microseira wollei NIES-4236</name>
    <dbReference type="NCBI Taxonomy" id="2530354"/>
    <lineage>
        <taxon>Bacteria</taxon>
        <taxon>Bacillati</taxon>
        <taxon>Cyanobacteriota</taxon>
        <taxon>Cyanophyceae</taxon>
        <taxon>Oscillatoriophycideae</taxon>
        <taxon>Aerosakkonematales</taxon>
        <taxon>Aerosakkonemataceae</taxon>
        <taxon>Microseira</taxon>
    </lineage>
</organism>
<dbReference type="Proteomes" id="UP001050975">
    <property type="component" value="Unassembled WGS sequence"/>
</dbReference>
<dbReference type="Gene3D" id="1.10.510.10">
    <property type="entry name" value="Transferase(Phosphotransferase) domain 1"/>
    <property type="match status" value="1"/>
</dbReference>
<keyword evidence="5 11" id="KW-0418">Kinase</keyword>
<dbReference type="InterPro" id="IPR000719">
    <property type="entry name" value="Prot_kinase_dom"/>
</dbReference>
<name>A0AAV3X4V2_9CYAN</name>
<evidence type="ECO:0000256" key="9">
    <source>
        <dbReference type="SAM" id="Phobius"/>
    </source>
</evidence>
<dbReference type="PANTHER" id="PTHR24363:SF0">
    <property type="entry name" value="SERINE_THREONINE KINASE LIKE DOMAIN CONTAINING 1"/>
    <property type="match status" value="1"/>
</dbReference>
<keyword evidence="12" id="KW-1185">Reference proteome</keyword>
<evidence type="ECO:0000256" key="5">
    <source>
        <dbReference type="ARBA" id="ARBA00022777"/>
    </source>
</evidence>
<feature type="transmembrane region" description="Helical" evidence="9">
    <location>
        <begin position="301"/>
        <end position="323"/>
    </location>
</feature>
<evidence type="ECO:0000256" key="8">
    <source>
        <dbReference type="ARBA" id="ARBA00048679"/>
    </source>
</evidence>
<comment type="caution">
    <text evidence="11">The sequence shown here is derived from an EMBL/GenBank/DDBJ whole genome shotgun (WGS) entry which is preliminary data.</text>
</comment>
<dbReference type="AlphaFoldDB" id="A0AAV3X4V2"/>
<dbReference type="RefSeq" id="WP_226580025.1">
    <property type="nucleotide sequence ID" value="NZ_BLAY01000035.1"/>
</dbReference>
<evidence type="ECO:0000313" key="12">
    <source>
        <dbReference type="Proteomes" id="UP001050975"/>
    </source>
</evidence>
<keyword evidence="9" id="KW-0472">Membrane</keyword>
<dbReference type="GO" id="GO:0005524">
    <property type="term" value="F:ATP binding"/>
    <property type="evidence" value="ECO:0007669"/>
    <property type="project" value="UniProtKB-KW"/>
</dbReference>
<dbReference type="SUPFAM" id="SSF56112">
    <property type="entry name" value="Protein kinase-like (PK-like)"/>
    <property type="match status" value="1"/>
</dbReference>
<keyword evidence="9" id="KW-0812">Transmembrane</keyword>
<evidence type="ECO:0000256" key="3">
    <source>
        <dbReference type="ARBA" id="ARBA00022679"/>
    </source>
</evidence>
<evidence type="ECO:0000259" key="10">
    <source>
        <dbReference type="PROSITE" id="PS50011"/>
    </source>
</evidence>
<dbReference type="SMART" id="SM00220">
    <property type="entry name" value="S_TKc"/>
    <property type="match status" value="1"/>
</dbReference>
<accession>A0AAV3X4V2</accession>
<keyword evidence="4" id="KW-0547">Nucleotide-binding</keyword>
<dbReference type="EC" id="2.7.11.1" evidence="1"/>
<sequence>MELLHQPGEILAQRYQIISILGQGGVGTTYESVDLHAGKHVALKELSLQRITDWKALELFEREARVLSHLNHPAIPRYLDYFQVDTPSHQGFYLVQELASGRSLYSLVQDGWHATEPQVRHIAAQILDVLNYLHSLTPPVIHRDIKPQNIIRRDDGQIFLVDFGSVQAKYQNTLSGRTVVGTYGYMAPEQFRGQAFPASDLYGMGATLLFLLTHRLPAELSHRQLKMDLRSRLDISPEFAEWLHKLLEPAVEDRFSSAKQAIAVLRGDAAITPKRTRPARSRVVLSKNSQQLVAEIPPPGWGYWDVGQCVMGLILLIIGYQLISFMRFTFISPLIWIFPLVGIIPSMFGIVKLVKTAFKLLGKTKLEMERKSFRLRYSLLGFFYQVQGRTQDIDRVELNRFMRLQDQLAALLSNETPQPYTACNLIEGIRTHRIGAWLTAPEKEWLGQEIANFLRKPLHSPSLTR</sequence>
<dbReference type="PROSITE" id="PS50011">
    <property type="entry name" value="PROTEIN_KINASE_DOM"/>
    <property type="match status" value="1"/>
</dbReference>
<gene>
    <name evidence="11" type="ORF">MiSe_26010</name>
</gene>
<dbReference type="CDD" id="cd14014">
    <property type="entry name" value="STKc_PknB_like"/>
    <property type="match status" value="1"/>
</dbReference>
<keyword evidence="6" id="KW-0067">ATP-binding</keyword>
<keyword evidence="2 11" id="KW-0723">Serine/threonine-protein kinase</keyword>
<feature type="domain" description="Protein kinase" evidence="10">
    <location>
        <begin position="15"/>
        <end position="271"/>
    </location>
</feature>
<feature type="transmembrane region" description="Helical" evidence="9">
    <location>
        <begin position="330"/>
        <end position="351"/>
    </location>
</feature>
<dbReference type="PANTHER" id="PTHR24363">
    <property type="entry name" value="SERINE/THREONINE PROTEIN KINASE"/>
    <property type="match status" value="1"/>
</dbReference>
<evidence type="ECO:0000313" key="11">
    <source>
        <dbReference type="EMBL" id="GET37847.1"/>
    </source>
</evidence>
<dbReference type="GO" id="GO:0004674">
    <property type="term" value="F:protein serine/threonine kinase activity"/>
    <property type="evidence" value="ECO:0007669"/>
    <property type="project" value="UniProtKB-KW"/>
</dbReference>
<evidence type="ECO:0000256" key="2">
    <source>
        <dbReference type="ARBA" id="ARBA00022527"/>
    </source>
</evidence>
<evidence type="ECO:0000256" key="6">
    <source>
        <dbReference type="ARBA" id="ARBA00022840"/>
    </source>
</evidence>
<dbReference type="InterPro" id="IPR011009">
    <property type="entry name" value="Kinase-like_dom_sf"/>
</dbReference>
<comment type="catalytic activity">
    <reaction evidence="8">
        <text>L-seryl-[protein] + ATP = O-phospho-L-seryl-[protein] + ADP + H(+)</text>
        <dbReference type="Rhea" id="RHEA:17989"/>
        <dbReference type="Rhea" id="RHEA-COMP:9863"/>
        <dbReference type="Rhea" id="RHEA-COMP:11604"/>
        <dbReference type="ChEBI" id="CHEBI:15378"/>
        <dbReference type="ChEBI" id="CHEBI:29999"/>
        <dbReference type="ChEBI" id="CHEBI:30616"/>
        <dbReference type="ChEBI" id="CHEBI:83421"/>
        <dbReference type="ChEBI" id="CHEBI:456216"/>
        <dbReference type="EC" id="2.7.11.1"/>
    </reaction>
</comment>
<dbReference type="Pfam" id="PF00069">
    <property type="entry name" value="Pkinase"/>
    <property type="match status" value="1"/>
</dbReference>